<evidence type="ECO:0000313" key="2">
    <source>
        <dbReference type="EMBL" id="MEV4679815.1"/>
    </source>
</evidence>
<name>A0ABV3HMN1_9ACTN</name>
<keyword evidence="3" id="KW-1185">Reference proteome</keyword>
<comment type="caution">
    <text evidence="2">The sequence shown here is derived from an EMBL/GenBank/DDBJ whole genome shotgun (WGS) entry which is preliminary data.</text>
</comment>
<evidence type="ECO:0000256" key="1">
    <source>
        <dbReference type="SAM" id="MobiDB-lite"/>
    </source>
</evidence>
<feature type="compositionally biased region" description="Basic residues" evidence="1">
    <location>
        <begin position="1"/>
        <end position="17"/>
    </location>
</feature>
<dbReference type="Pfam" id="PF00805">
    <property type="entry name" value="Pentapeptide"/>
    <property type="match status" value="1"/>
</dbReference>
<dbReference type="InterPro" id="IPR001646">
    <property type="entry name" value="5peptide_repeat"/>
</dbReference>
<dbReference type="Proteomes" id="UP001552521">
    <property type="component" value="Unassembled WGS sequence"/>
</dbReference>
<feature type="region of interest" description="Disordered" evidence="1">
    <location>
        <begin position="1"/>
        <end position="33"/>
    </location>
</feature>
<gene>
    <name evidence="2" type="ORF">AB0K36_03325</name>
</gene>
<sequence length="67" mass="6966">MTRYRARGASARARHFAPRGTARTASRSSSTSALTDADLTSAVLVGANRDGAVMTGTRLDGARRGSL</sequence>
<reference evidence="2 3" key="1">
    <citation type="submission" date="2024-06" db="EMBL/GenBank/DDBJ databases">
        <title>The Natural Products Discovery Center: Release of the First 8490 Sequenced Strains for Exploring Actinobacteria Biosynthetic Diversity.</title>
        <authorList>
            <person name="Kalkreuter E."/>
            <person name="Kautsar S.A."/>
            <person name="Yang D."/>
            <person name="Bader C.D."/>
            <person name="Teijaro C.N."/>
            <person name="Fluegel L."/>
            <person name="Davis C.M."/>
            <person name="Simpson J.R."/>
            <person name="Lauterbach L."/>
            <person name="Steele A.D."/>
            <person name="Gui C."/>
            <person name="Meng S."/>
            <person name="Li G."/>
            <person name="Viehrig K."/>
            <person name="Ye F."/>
            <person name="Su P."/>
            <person name="Kiefer A.F."/>
            <person name="Nichols A."/>
            <person name="Cepeda A.J."/>
            <person name="Yan W."/>
            <person name="Fan B."/>
            <person name="Jiang Y."/>
            <person name="Adhikari A."/>
            <person name="Zheng C.-J."/>
            <person name="Schuster L."/>
            <person name="Cowan T.M."/>
            <person name="Smanski M.J."/>
            <person name="Chevrette M.G."/>
            <person name="De Carvalho L.P.S."/>
            <person name="Shen B."/>
        </authorList>
    </citation>
    <scope>NUCLEOTIDE SEQUENCE [LARGE SCALE GENOMIC DNA]</scope>
    <source>
        <strain evidence="2 3">NPDC049344</strain>
    </source>
</reference>
<feature type="compositionally biased region" description="Low complexity" evidence="1">
    <location>
        <begin position="21"/>
        <end position="33"/>
    </location>
</feature>
<dbReference type="EMBL" id="JBFAQK010000002">
    <property type="protein sequence ID" value="MEV4679815.1"/>
    <property type="molecule type" value="Genomic_DNA"/>
</dbReference>
<organism evidence="2 3">
    <name type="scientific">Streptomyces kurssanovii</name>
    <dbReference type="NCBI Taxonomy" id="67312"/>
    <lineage>
        <taxon>Bacteria</taxon>
        <taxon>Bacillati</taxon>
        <taxon>Actinomycetota</taxon>
        <taxon>Actinomycetes</taxon>
        <taxon>Kitasatosporales</taxon>
        <taxon>Streptomycetaceae</taxon>
        <taxon>Streptomyces</taxon>
    </lineage>
</organism>
<evidence type="ECO:0000313" key="3">
    <source>
        <dbReference type="Proteomes" id="UP001552521"/>
    </source>
</evidence>
<protein>
    <submittedName>
        <fullName evidence="2">Pentapeptide repeat-containing protein</fullName>
    </submittedName>
</protein>
<dbReference type="RefSeq" id="WP_364587747.1">
    <property type="nucleotide sequence ID" value="NZ_JBFAQK010000002.1"/>
</dbReference>
<dbReference type="SUPFAM" id="SSF141571">
    <property type="entry name" value="Pentapeptide repeat-like"/>
    <property type="match status" value="1"/>
</dbReference>
<proteinExistence type="predicted"/>
<accession>A0ABV3HMN1</accession>